<dbReference type="InterPro" id="IPR011006">
    <property type="entry name" value="CheY-like_superfamily"/>
</dbReference>
<proteinExistence type="predicted"/>
<dbReference type="EMBL" id="SFCC01000010">
    <property type="protein sequence ID" value="RZQ62209.1"/>
    <property type="molecule type" value="Genomic_DNA"/>
</dbReference>
<dbReference type="InterPro" id="IPR001789">
    <property type="entry name" value="Sig_transdc_resp-reg_receiver"/>
</dbReference>
<keyword evidence="1 5" id="KW-0597">Phosphoprotein</keyword>
<dbReference type="AlphaFoldDB" id="A0A4Q7J554"/>
<dbReference type="PANTHER" id="PTHR43214">
    <property type="entry name" value="TWO-COMPONENT RESPONSE REGULATOR"/>
    <property type="match status" value="1"/>
</dbReference>
<name>A0A4Q7J554_9PSEU</name>
<dbReference type="GO" id="GO:0006355">
    <property type="term" value="P:regulation of DNA-templated transcription"/>
    <property type="evidence" value="ECO:0007669"/>
    <property type="project" value="InterPro"/>
</dbReference>
<dbReference type="CDD" id="cd06170">
    <property type="entry name" value="LuxR_C_like"/>
    <property type="match status" value="1"/>
</dbReference>
<keyword evidence="3" id="KW-0238">DNA-binding</keyword>
<keyword evidence="2" id="KW-0805">Transcription regulation</keyword>
<evidence type="ECO:0000313" key="9">
    <source>
        <dbReference type="Proteomes" id="UP000292003"/>
    </source>
</evidence>
<evidence type="ECO:0000256" key="2">
    <source>
        <dbReference type="ARBA" id="ARBA00023015"/>
    </source>
</evidence>
<dbReference type="Gene3D" id="3.40.50.2300">
    <property type="match status" value="1"/>
</dbReference>
<dbReference type="Pfam" id="PF00072">
    <property type="entry name" value="Response_reg"/>
    <property type="match status" value="1"/>
</dbReference>
<keyword evidence="9" id="KW-1185">Reference proteome</keyword>
<feature type="modified residue" description="4-aspartylphosphate" evidence="5">
    <location>
        <position position="50"/>
    </location>
</feature>
<dbReference type="Proteomes" id="UP000292003">
    <property type="component" value="Unassembled WGS sequence"/>
</dbReference>
<dbReference type="PROSITE" id="PS50043">
    <property type="entry name" value="HTH_LUXR_2"/>
    <property type="match status" value="1"/>
</dbReference>
<dbReference type="PROSITE" id="PS00622">
    <property type="entry name" value="HTH_LUXR_1"/>
    <property type="match status" value="1"/>
</dbReference>
<dbReference type="InterPro" id="IPR000792">
    <property type="entry name" value="Tscrpt_reg_LuxR_C"/>
</dbReference>
<dbReference type="InterPro" id="IPR039420">
    <property type="entry name" value="WalR-like"/>
</dbReference>
<dbReference type="PROSITE" id="PS50110">
    <property type="entry name" value="RESPONSE_REGULATORY"/>
    <property type="match status" value="1"/>
</dbReference>
<feature type="domain" description="Response regulatory" evidence="7">
    <location>
        <begin position="1"/>
        <end position="115"/>
    </location>
</feature>
<keyword evidence="4" id="KW-0804">Transcription</keyword>
<dbReference type="OrthoDB" id="9808843at2"/>
<comment type="caution">
    <text evidence="8">The sequence shown here is derived from an EMBL/GenBank/DDBJ whole genome shotgun (WGS) entry which is preliminary data.</text>
</comment>
<dbReference type="CDD" id="cd17535">
    <property type="entry name" value="REC_NarL-like"/>
    <property type="match status" value="1"/>
</dbReference>
<dbReference type="SUPFAM" id="SSF52172">
    <property type="entry name" value="CheY-like"/>
    <property type="match status" value="1"/>
</dbReference>
<dbReference type="InterPro" id="IPR058245">
    <property type="entry name" value="NreC/VraR/RcsB-like_REC"/>
</dbReference>
<organism evidence="8 9">
    <name type="scientific">Amycolatopsis suaedae</name>
    <dbReference type="NCBI Taxonomy" id="2510978"/>
    <lineage>
        <taxon>Bacteria</taxon>
        <taxon>Bacillati</taxon>
        <taxon>Actinomycetota</taxon>
        <taxon>Actinomycetes</taxon>
        <taxon>Pseudonocardiales</taxon>
        <taxon>Pseudonocardiaceae</taxon>
        <taxon>Amycolatopsis</taxon>
    </lineage>
</organism>
<protein>
    <submittedName>
        <fullName evidence="8">Response regulator transcription factor</fullName>
    </submittedName>
</protein>
<dbReference type="PANTHER" id="PTHR43214:SF24">
    <property type="entry name" value="TRANSCRIPTIONAL REGULATORY PROTEIN NARL-RELATED"/>
    <property type="match status" value="1"/>
</dbReference>
<dbReference type="GO" id="GO:0000160">
    <property type="term" value="P:phosphorelay signal transduction system"/>
    <property type="evidence" value="ECO:0007669"/>
    <property type="project" value="InterPro"/>
</dbReference>
<dbReference type="PRINTS" id="PR00038">
    <property type="entry name" value="HTHLUXR"/>
</dbReference>
<dbReference type="Pfam" id="PF00196">
    <property type="entry name" value="GerE"/>
    <property type="match status" value="1"/>
</dbReference>
<evidence type="ECO:0000259" key="7">
    <source>
        <dbReference type="PROSITE" id="PS50110"/>
    </source>
</evidence>
<feature type="domain" description="HTH luxR-type" evidence="6">
    <location>
        <begin position="145"/>
        <end position="210"/>
    </location>
</feature>
<accession>A0A4Q7J554</accession>
<sequence length="214" mass="22763">MLVDDDPLVRTGLSMILGSTGDITVVGEAGDGDEVVTKVAMHAPDVVLMDIRMRRMDGLTATAAVTALPMAPKVLVLTTFDLDEYVFEALAAGASGFLLKEGSPQDIIDAVRVVAAGEAMLAPQATRKLVSHFVAARTSPRRQRARSLLGVLSEREREVVTAVARGRSNAEIAGALHLSEATVKTHITRIFAKIDAANRVQLTIFAYESGLVTP</sequence>
<evidence type="ECO:0000256" key="5">
    <source>
        <dbReference type="PROSITE-ProRule" id="PRU00169"/>
    </source>
</evidence>
<dbReference type="SMART" id="SM00448">
    <property type="entry name" value="REC"/>
    <property type="match status" value="1"/>
</dbReference>
<evidence type="ECO:0000256" key="1">
    <source>
        <dbReference type="ARBA" id="ARBA00022553"/>
    </source>
</evidence>
<evidence type="ECO:0000256" key="4">
    <source>
        <dbReference type="ARBA" id="ARBA00023163"/>
    </source>
</evidence>
<dbReference type="SMART" id="SM00421">
    <property type="entry name" value="HTH_LUXR"/>
    <property type="match status" value="1"/>
</dbReference>
<gene>
    <name evidence="8" type="ORF">EWH70_21395</name>
</gene>
<evidence type="ECO:0000259" key="6">
    <source>
        <dbReference type="PROSITE" id="PS50043"/>
    </source>
</evidence>
<dbReference type="InterPro" id="IPR016032">
    <property type="entry name" value="Sig_transdc_resp-reg_C-effctor"/>
</dbReference>
<dbReference type="GO" id="GO:0003677">
    <property type="term" value="F:DNA binding"/>
    <property type="evidence" value="ECO:0007669"/>
    <property type="project" value="UniProtKB-KW"/>
</dbReference>
<dbReference type="SUPFAM" id="SSF46894">
    <property type="entry name" value="C-terminal effector domain of the bipartite response regulators"/>
    <property type="match status" value="1"/>
</dbReference>
<reference evidence="8 9" key="1">
    <citation type="submission" date="2019-02" db="EMBL/GenBank/DDBJ databases">
        <title>Draft genome sequence of Amycolatopsis sp. 8-3EHSu isolated from roots of Suaeda maritima.</title>
        <authorList>
            <person name="Duangmal K."/>
            <person name="Chantavorakit T."/>
        </authorList>
    </citation>
    <scope>NUCLEOTIDE SEQUENCE [LARGE SCALE GENOMIC DNA]</scope>
    <source>
        <strain evidence="8 9">8-3EHSu</strain>
    </source>
</reference>
<evidence type="ECO:0000313" key="8">
    <source>
        <dbReference type="EMBL" id="RZQ62209.1"/>
    </source>
</evidence>
<evidence type="ECO:0000256" key="3">
    <source>
        <dbReference type="ARBA" id="ARBA00023125"/>
    </source>
</evidence>